<evidence type="ECO:0000313" key="1">
    <source>
        <dbReference type="EMBL" id="MBM6674269.1"/>
    </source>
</evidence>
<reference evidence="1" key="1">
    <citation type="submission" date="2020-08" db="EMBL/GenBank/DDBJ databases">
        <authorList>
            <person name="Cejkova D."/>
            <person name="Kubasova T."/>
            <person name="Jahodarova E."/>
            <person name="Rychlik I."/>
        </authorList>
    </citation>
    <scope>NUCLEOTIDE SEQUENCE</scope>
    <source>
        <strain evidence="1">An824</strain>
    </source>
</reference>
<reference evidence="1" key="2">
    <citation type="journal article" date="2021" name="Sci. Rep.">
        <title>The distribution of antibiotic resistance genes in chicken gut microbiota commensals.</title>
        <authorList>
            <person name="Juricova H."/>
            <person name="Matiasovicova J."/>
            <person name="Kubasova T."/>
            <person name="Cejkova D."/>
            <person name="Rychlik I."/>
        </authorList>
    </citation>
    <scope>NUCLEOTIDE SEQUENCE</scope>
    <source>
        <strain evidence="1">An824</strain>
    </source>
</reference>
<dbReference type="AlphaFoldDB" id="A0A938WWB1"/>
<dbReference type="Proteomes" id="UP000706891">
    <property type="component" value="Unassembled WGS sequence"/>
</dbReference>
<keyword evidence="2" id="KW-1185">Reference proteome</keyword>
<protein>
    <submittedName>
        <fullName evidence="1">Uncharacterized protein</fullName>
    </submittedName>
</protein>
<name>A0A938WWB1_9BACT</name>
<dbReference type="RefSeq" id="WP_205105451.1">
    <property type="nucleotide sequence ID" value="NZ_JACJJG010000064.1"/>
</dbReference>
<evidence type="ECO:0000313" key="2">
    <source>
        <dbReference type="Proteomes" id="UP000706891"/>
    </source>
</evidence>
<comment type="caution">
    <text evidence="1">The sequence shown here is derived from an EMBL/GenBank/DDBJ whole genome shotgun (WGS) entry which is preliminary data.</text>
</comment>
<sequence>MIFLSASVPKHGREYFGTENIFAIREAIVSFTKVCAEYGIPFYFGGHPAITPLIWEVAMRNKQKAIPLIKIYQSILFGESIPKEVGDFKNIHFTEAVGESVKDSVHAMRKQMFQENRTECAVFIGGMNGIIEEYNMLKELYPDAKYYAFASTGGASNDLYKKIGEPYPLLEGSYAYMSIFREILSPFRQQQKE</sequence>
<dbReference type="EMBL" id="JACJJG010000064">
    <property type="protein sequence ID" value="MBM6674269.1"/>
    <property type="molecule type" value="Genomic_DNA"/>
</dbReference>
<gene>
    <name evidence="1" type="ORF">H6A34_10330</name>
</gene>
<dbReference type="Pfam" id="PF18180">
    <property type="entry name" value="LD_cluster3"/>
    <property type="match status" value="1"/>
</dbReference>
<dbReference type="InterPro" id="IPR041197">
    <property type="entry name" value="LD_cluster3"/>
</dbReference>
<organism evidence="1 2">
    <name type="scientific">Marseilla massiliensis</name>
    <dbReference type="NCBI Taxonomy" id="1841864"/>
    <lineage>
        <taxon>Bacteria</taxon>
        <taxon>Pseudomonadati</taxon>
        <taxon>Bacteroidota</taxon>
        <taxon>Bacteroidia</taxon>
        <taxon>Bacteroidales</taxon>
        <taxon>Prevotellaceae</taxon>
        <taxon>Marseilla</taxon>
    </lineage>
</organism>
<accession>A0A938WWB1</accession>
<proteinExistence type="predicted"/>